<dbReference type="InterPro" id="IPR001045">
    <property type="entry name" value="Spermi_synthase"/>
</dbReference>
<comment type="subcellular location">
    <subcellularLocation>
        <location evidence="5">Cell membrane</location>
        <topology evidence="5">Multi-pass membrane protein</topology>
    </subcellularLocation>
</comment>
<reference evidence="8 9" key="1">
    <citation type="submission" date="2020-07" db="EMBL/GenBank/DDBJ databases">
        <title>Description of Kordia aestuariivivens sp. nov., isolated from a tidal flat.</title>
        <authorList>
            <person name="Park S."/>
            <person name="Yoon J.-H."/>
        </authorList>
    </citation>
    <scope>NUCLEOTIDE SEQUENCE [LARGE SCALE GENOMIC DNA]</scope>
    <source>
        <strain evidence="8 9">YSTF-M3</strain>
    </source>
</reference>
<keyword evidence="9" id="KW-1185">Reference proteome</keyword>
<feature type="transmembrane region" description="Helical" evidence="5">
    <location>
        <begin position="137"/>
        <end position="156"/>
    </location>
</feature>
<dbReference type="InterPro" id="IPR029063">
    <property type="entry name" value="SAM-dependent_MTases_sf"/>
</dbReference>
<comment type="caution">
    <text evidence="8">The sequence shown here is derived from an EMBL/GenBank/DDBJ whole genome shotgun (WGS) entry which is preliminary data.</text>
</comment>
<feature type="binding site" evidence="5">
    <location>
        <position position="268"/>
    </location>
    <ligand>
        <name>spermidine</name>
        <dbReference type="ChEBI" id="CHEBI:57834"/>
    </ligand>
</feature>
<comment type="caution">
    <text evidence="5">Lacks conserved residue(s) required for the propagation of feature annotation.</text>
</comment>
<evidence type="ECO:0000256" key="4">
    <source>
        <dbReference type="ARBA" id="ARBA00023115"/>
    </source>
</evidence>
<feature type="active site" description="Proton acceptor" evidence="5 6">
    <location>
        <position position="364"/>
    </location>
</feature>
<dbReference type="Pfam" id="PF01564">
    <property type="entry name" value="Spermine_synth"/>
    <property type="match status" value="1"/>
</dbReference>
<dbReference type="SUPFAM" id="SSF53335">
    <property type="entry name" value="S-adenosyl-L-methionine-dependent methyltransferases"/>
    <property type="match status" value="1"/>
</dbReference>
<dbReference type="PROSITE" id="PS51006">
    <property type="entry name" value="PABS_2"/>
    <property type="match status" value="1"/>
</dbReference>
<keyword evidence="2 5" id="KW-0808">Transferase</keyword>
<feature type="binding site" evidence="5">
    <location>
        <position position="312"/>
    </location>
    <ligand>
        <name>S-methyl-5'-thioadenosine</name>
        <dbReference type="ChEBI" id="CHEBI:17509"/>
    </ligand>
</feature>
<keyword evidence="5" id="KW-1133">Transmembrane helix</keyword>
<dbReference type="InterPro" id="IPR030374">
    <property type="entry name" value="PABS"/>
</dbReference>
<keyword evidence="5" id="KW-0472">Membrane</keyword>
<evidence type="ECO:0000256" key="1">
    <source>
        <dbReference type="ARBA" id="ARBA00007867"/>
    </source>
</evidence>
<feature type="transmembrane region" description="Helical" evidence="5">
    <location>
        <begin position="97"/>
        <end position="117"/>
    </location>
</feature>
<protein>
    <recommendedName>
        <fullName evidence="5">Polyamine aminopropyltransferase</fullName>
    </recommendedName>
    <alternativeName>
        <fullName evidence="5">Putrescine aminopropyltransferase</fullName>
        <shortName evidence="5">PAPT</shortName>
    </alternativeName>
    <alternativeName>
        <fullName evidence="5">Spermidine synthase</fullName>
        <shortName evidence="5">SPDS</shortName>
        <shortName evidence="5">SPDSY</shortName>
        <ecNumber evidence="5">2.5.1.16</ecNumber>
    </alternativeName>
</protein>
<dbReference type="HAMAP" id="MF_00198">
    <property type="entry name" value="Spermidine_synth"/>
    <property type="match status" value="1"/>
</dbReference>
<dbReference type="EC" id="2.5.1.16" evidence="5"/>
<dbReference type="PANTHER" id="PTHR43317:SF1">
    <property type="entry name" value="THERMOSPERMINE SYNTHASE ACAULIS5"/>
    <property type="match status" value="1"/>
</dbReference>
<evidence type="ECO:0000313" key="8">
    <source>
        <dbReference type="EMBL" id="MBC8754066.1"/>
    </source>
</evidence>
<feature type="domain" description="PABS" evidence="7">
    <location>
        <begin position="208"/>
        <end position="443"/>
    </location>
</feature>
<comment type="subunit">
    <text evidence="5">Homodimer or homotetramer.</text>
</comment>
<sequence length="510" mass="58410">MKNKGLWLKIAIFATGISGLVSEFILSTLASYFIGDTIIQWTIVLSLMLFAMGLGSHASRLVKKNLLTTFLLIEFSLSLLISFAPLLVYSLAAKTEFIHILIYGLSLLVGFCIGFEIPLATRLNETYEPLDKNISNILSWDYIGSLVGGLLFAFWGLPYLGITNTAFVFGFLNFGVALLLLYNFRALIFKEKKWLIGIACFLMVIISFGFVLSEKIILYSEQSLYKDKIVYQEQSNYQKITVTQWQEHYWLYINGNQQLSTFDEFLYHEPMVHPVMALTPEHKDILIIGGGDGFNVKELLKYEDIHKITVVDLDPAMTKLGKDFEGLVKYNEKSLHDAKVDIINDDGFTFLEKRNHYYDLIIIDLPDAKNIELNKLYSLEFYQMAYQSLRPNGHLITQAGSPYYATKAFYCIDKTMKAAGFNNLQLHNQVLTLGEWGWIIGSKKLTKQKMINIMENASYKNLNTKWFTNETIKLMTSFGKPMIDTTGVEINTINTPVLYRYYLDGNWDLY</sequence>
<feature type="binding site" evidence="5">
    <location>
        <position position="292"/>
    </location>
    <ligand>
        <name>spermidine</name>
        <dbReference type="ChEBI" id="CHEBI:57834"/>
    </ligand>
</feature>
<dbReference type="Gene3D" id="3.40.50.150">
    <property type="entry name" value="Vaccinia Virus protein VP39"/>
    <property type="match status" value="1"/>
</dbReference>
<comment type="pathway">
    <text evidence="5">Amine and polyamine biosynthesis; spermidine biosynthesis; spermidine from putrescine: step 1/1.</text>
</comment>
<gene>
    <name evidence="5" type="primary">speE</name>
    <name evidence="8" type="ORF">H2O64_05250</name>
</gene>
<accession>A0ABR7Q665</accession>
<feature type="transmembrane region" description="Helical" evidence="5">
    <location>
        <begin position="38"/>
        <end position="58"/>
    </location>
</feature>
<keyword evidence="5" id="KW-0812">Transmembrane</keyword>
<dbReference type="PROSITE" id="PS01330">
    <property type="entry name" value="PABS_1"/>
    <property type="match status" value="1"/>
</dbReference>
<feature type="transmembrane region" description="Helical" evidence="5">
    <location>
        <begin position="70"/>
        <end position="91"/>
    </location>
</feature>
<feature type="transmembrane region" description="Helical" evidence="5">
    <location>
        <begin position="162"/>
        <end position="182"/>
    </location>
</feature>
<name>A0ABR7Q665_9FLAO</name>
<evidence type="ECO:0000256" key="3">
    <source>
        <dbReference type="ARBA" id="ARBA00023066"/>
    </source>
</evidence>
<evidence type="ECO:0000313" key="9">
    <source>
        <dbReference type="Proteomes" id="UP000619238"/>
    </source>
</evidence>
<dbReference type="Proteomes" id="UP000619238">
    <property type="component" value="Unassembled WGS sequence"/>
</dbReference>
<dbReference type="NCBIfam" id="NF037959">
    <property type="entry name" value="MFS_SpdSyn"/>
    <property type="match status" value="1"/>
</dbReference>
<dbReference type="GO" id="GO:0004766">
    <property type="term" value="F:spermidine synthase activity"/>
    <property type="evidence" value="ECO:0007669"/>
    <property type="project" value="UniProtKB-EC"/>
</dbReference>
<feature type="transmembrane region" description="Helical" evidence="5">
    <location>
        <begin position="7"/>
        <end position="32"/>
    </location>
</feature>
<feature type="binding site" evidence="5">
    <location>
        <begin position="346"/>
        <end position="347"/>
    </location>
    <ligand>
        <name>S-methyl-5'-thioadenosine</name>
        <dbReference type="ChEBI" id="CHEBI:17509"/>
    </ligand>
</feature>
<dbReference type="CDD" id="cd02440">
    <property type="entry name" value="AdoMet_MTases"/>
    <property type="match status" value="1"/>
</dbReference>
<comment type="similarity">
    <text evidence="1 5">Belongs to the spermidine/spermine synthase family.</text>
</comment>
<feature type="transmembrane region" description="Helical" evidence="5">
    <location>
        <begin position="194"/>
        <end position="212"/>
    </location>
</feature>
<dbReference type="InterPro" id="IPR030373">
    <property type="entry name" value="PABS_CS"/>
</dbReference>
<proteinExistence type="inferred from homology"/>
<keyword evidence="3 5" id="KW-0745">Spermidine biosynthesis</keyword>
<dbReference type="PANTHER" id="PTHR43317">
    <property type="entry name" value="THERMOSPERMINE SYNTHASE ACAULIS5"/>
    <property type="match status" value="1"/>
</dbReference>
<comment type="function">
    <text evidence="5">Catalyzes the irreversible transfer of a propylamine group from the amino donor S-adenosylmethioninamine (decarboxy-AdoMet) to putrescine (1,4-diaminobutane) to yield spermidine.</text>
</comment>
<organism evidence="8 9">
    <name type="scientific">Kordia aestuariivivens</name>
    <dbReference type="NCBI Taxonomy" id="2759037"/>
    <lineage>
        <taxon>Bacteria</taxon>
        <taxon>Pseudomonadati</taxon>
        <taxon>Bacteroidota</taxon>
        <taxon>Flavobacteriia</taxon>
        <taxon>Flavobacteriales</taxon>
        <taxon>Flavobacteriaceae</taxon>
        <taxon>Kordia</taxon>
    </lineage>
</organism>
<comment type="catalytic activity">
    <reaction evidence="5">
        <text>S-adenosyl 3-(methylsulfanyl)propylamine + putrescine = S-methyl-5'-thioadenosine + spermidine + H(+)</text>
        <dbReference type="Rhea" id="RHEA:12721"/>
        <dbReference type="ChEBI" id="CHEBI:15378"/>
        <dbReference type="ChEBI" id="CHEBI:17509"/>
        <dbReference type="ChEBI" id="CHEBI:57443"/>
        <dbReference type="ChEBI" id="CHEBI:57834"/>
        <dbReference type="ChEBI" id="CHEBI:326268"/>
        <dbReference type="EC" id="2.5.1.16"/>
    </reaction>
</comment>
<feature type="binding site" evidence="5">
    <location>
        <position position="238"/>
    </location>
    <ligand>
        <name>S-methyl-5'-thioadenosine</name>
        <dbReference type="ChEBI" id="CHEBI:17509"/>
    </ligand>
</feature>
<evidence type="ECO:0000256" key="2">
    <source>
        <dbReference type="ARBA" id="ARBA00022679"/>
    </source>
</evidence>
<dbReference type="NCBIfam" id="NF002956">
    <property type="entry name" value="PRK03612.1"/>
    <property type="match status" value="1"/>
</dbReference>
<keyword evidence="4 5" id="KW-0620">Polyamine biosynthesis</keyword>
<dbReference type="RefSeq" id="WP_187561106.1">
    <property type="nucleotide sequence ID" value="NZ_JACGWS010000002.1"/>
</dbReference>
<dbReference type="EMBL" id="JACGWS010000002">
    <property type="protein sequence ID" value="MBC8754066.1"/>
    <property type="molecule type" value="Genomic_DNA"/>
</dbReference>
<keyword evidence="5" id="KW-1003">Cell membrane</keyword>
<evidence type="ECO:0000256" key="6">
    <source>
        <dbReference type="PROSITE-ProRule" id="PRU00354"/>
    </source>
</evidence>
<evidence type="ECO:0000259" key="7">
    <source>
        <dbReference type="PROSITE" id="PS51006"/>
    </source>
</evidence>
<evidence type="ECO:0000256" key="5">
    <source>
        <dbReference type="HAMAP-Rule" id="MF_00198"/>
    </source>
</evidence>